<keyword evidence="2" id="KW-1185">Reference proteome</keyword>
<dbReference type="EMBL" id="CM047581">
    <property type="protein sequence ID" value="KAI9916198.1"/>
    <property type="molecule type" value="Genomic_DNA"/>
</dbReference>
<comment type="caution">
    <text evidence="1">The sequence shown here is derived from an EMBL/GenBank/DDBJ whole genome shotgun (WGS) entry which is preliminary data.</text>
</comment>
<organism evidence="1 2">
    <name type="scientific">Peronosclerospora sorghi</name>
    <dbReference type="NCBI Taxonomy" id="230839"/>
    <lineage>
        <taxon>Eukaryota</taxon>
        <taxon>Sar</taxon>
        <taxon>Stramenopiles</taxon>
        <taxon>Oomycota</taxon>
        <taxon>Peronosporomycetes</taxon>
        <taxon>Peronosporales</taxon>
        <taxon>Peronosporaceae</taxon>
        <taxon>Peronosclerospora</taxon>
    </lineage>
</organism>
<dbReference type="Proteomes" id="UP001163321">
    <property type="component" value="Chromosome 2"/>
</dbReference>
<evidence type="ECO:0000313" key="2">
    <source>
        <dbReference type="Proteomes" id="UP001163321"/>
    </source>
</evidence>
<reference evidence="1 2" key="1">
    <citation type="journal article" date="2022" name="bioRxiv">
        <title>The genome of the oomycete Peronosclerospora sorghi, a cosmopolitan pathogen of maize and sorghum, is inflated with dispersed pseudogenes.</title>
        <authorList>
            <person name="Fletcher K."/>
            <person name="Martin F."/>
            <person name="Isakeit T."/>
            <person name="Cavanaugh K."/>
            <person name="Magill C."/>
            <person name="Michelmore R."/>
        </authorList>
    </citation>
    <scope>NUCLEOTIDE SEQUENCE [LARGE SCALE GENOMIC DNA]</scope>
    <source>
        <strain evidence="1">P6</strain>
    </source>
</reference>
<protein>
    <submittedName>
        <fullName evidence="1">Uncharacterized protein</fullName>
    </submittedName>
</protein>
<proteinExistence type="predicted"/>
<name>A0ACC0WDK3_9STRA</name>
<sequence length="1182" mass="133168">METDWEGSKRNTMSLPLRLKNKMESIASAFSECQTEPNASKLLAQFIRKFTIASDTKLLTNSDGMFSRAFKKVRNIFRSEEVELLSDDFRKCMTEPLAEARRAWFEAVEAVLAVAGEVMPARMTEEKKKAAIETCQQDRENIFAEARREFLKSLRTHPVDELTTFVTPYYQSNRKIKYDTKEEVWKPATQQVKIFKLVREGDGPFRSSELGAHRLRADASILAAYTIKNRSVILVTTASQGTLVDRISFPFSQSYWTKSQETVTQIRAFGRAVPQCDFNVNERLIAFVEEGGRVGLYRFNESYSSLEVYKNVELSLRTSLTLPVANCLLVDGYLYAIDKVGSIQSVNLKNQQTSRVARIVPAEKQVTSLFTMADNMVLGFMARTEADESSVPDQQVELCAISSEDFRKIPVSDSLVVLRRLHGGSVECFNNMLFALDETQGKIYVRELVVTVRSESYRIRQSQQHSVNGTSAEAEGSTHDGEHWLRAFYHIYEKFPVRGLIRGVDDSSVTLKLHLTCSSALSTSSKDNCRYFFQAVMRDLRKLNKPLVGMDLARDLTFVTDASVVITNAVSRPVGSLIQELQEDVFLSILNASISRFTIFRMEMRLDKEIDDLFARFQKGVALIKGDPNLFRGKLYMSVKDVNPNDQRGVMDEFVAKFQQSVGTTRDNNFLLDMYSGQLDINCSPPLGTTSYYQSLMHAQNFIEQSLCGSPSAGFQNGKTFLNCIRLVLAKIAILDWTSLDESAKQFQLSEITSKLSGLLRTGCIVPQEQVVKNEDITRYLKEDITLSDGTRKYKAGEGGIAEMCNLYCSKMGREHVHYIDCEQGSQDSCVYTGSASDQRRHCTRPLEPKPKKPMDEVLHEQFWKTLGWKDPCTSKVELELFGKCAYKCDAPEHDDKPSYCILPAWHKEEAKPHSFDGFSYVSGHKFECSHVASGGKMHHVFVLDCSGSMSGRPWDDLMAAWKEYIYNRLADGASMDLVSVVTFDSHAEIVYEGRNITTMTNCLIRYRGGGTNYAAGLRSANEVLSRMAFDQYKPAIIFFSDGHPSDPLQGEQVATHIRECYEKNGLQAFAVGFGSINLNTLQRVAEKLGGAYHHVLTGNELKATFFSISASLSTRVGLALATPDHERNCVICEQDMASGEKVKLNGCRHELHKICLDVLVRNTEQDQEVLRCPSCRREFST</sequence>
<accession>A0ACC0WDK3</accession>
<evidence type="ECO:0000313" key="1">
    <source>
        <dbReference type="EMBL" id="KAI9916198.1"/>
    </source>
</evidence>
<gene>
    <name evidence="1" type="ORF">PsorP6_017910</name>
</gene>